<evidence type="ECO:0000313" key="3">
    <source>
        <dbReference type="Proteomes" id="UP000029614"/>
    </source>
</evidence>
<dbReference type="EMBL" id="JRNU01000012">
    <property type="protein sequence ID" value="KGF52418.1"/>
    <property type="molecule type" value="Genomic_DNA"/>
</dbReference>
<comment type="caution">
    <text evidence="2">The sequence shown here is derived from an EMBL/GenBank/DDBJ whole genome shotgun (WGS) entry which is preliminary data.</text>
</comment>
<dbReference type="Proteomes" id="UP000029614">
    <property type="component" value="Unassembled WGS sequence"/>
</dbReference>
<protein>
    <submittedName>
        <fullName evidence="2">Uncharacterized protein</fullName>
    </submittedName>
</protein>
<proteinExistence type="predicted"/>
<reference evidence="2 3" key="1">
    <citation type="submission" date="2014-07" db="EMBL/GenBank/DDBJ databases">
        <authorList>
            <person name="McCorrison J."/>
            <person name="Sanka R."/>
            <person name="Torralba M."/>
            <person name="Gillis M."/>
            <person name="Haft D.H."/>
            <person name="Methe B."/>
            <person name="Sutton G."/>
            <person name="Nelson K.E."/>
        </authorList>
    </citation>
    <scope>NUCLEOTIDE SEQUENCE [LARGE SCALE GENOMIC DNA]</scope>
    <source>
        <strain evidence="2 3">DNF00058</strain>
    </source>
</reference>
<accession>A0A096AZD7</accession>
<organism evidence="2 3">
    <name type="scientific">Prevotella amnii DNF00058</name>
    <dbReference type="NCBI Taxonomy" id="1401066"/>
    <lineage>
        <taxon>Bacteria</taxon>
        <taxon>Pseudomonadati</taxon>
        <taxon>Bacteroidota</taxon>
        <taxon>Bacteroidia</taxon>
        <taxon>Bacteroidales</taxon>
        <taxon>Prevotellaceae</taxon>
        <taxon>Prevotella</taxon>
    </lineage>
</organism>
<dbReference type="RefSeq" id="WP_036854832.1">
    <property type="nucleotide sequence ID" value="NZ_JRNU01000012.1"/>
</dbReference>
<feature type="coiled-coil region" evidence="1">
    <location>
        <begin position="208"/>
        <end position="258"/>
    </location>
</feature>
<gene>
    <name evidence="2" type="ORF">HMPREF9302_03845</name>
</gene>
<evidence type="ECO:0000256" key="1">
    <source>
        <dbReference type="SAM" id="Coils"/>
    </source>
</evidence>
<evidence type="ECO:0000313" key="2">
    <source>
        <dbReference type="EMBL" id="KGF52418.1"/>
    </source>
</evidence>
<keyword evidence="3" id="KW-1185">Reference proteome</keyword>
<dbReference type="AlphaFoldDB" id="A0A096AZD7"/>
<keyword evidence="1" id="KW-0175">Coiled coil</keyword>
<sequence length="331" mass="39689">MKQLEKFFSIETEYDKKHKLNTCNKKVPQEYLTSIENGCSIEQLEEMMNKKFDVFKYKTQITIHGIFPELSTNCIGGYVNLIQNKNKSVGVRYNAIDHDKKAKLFNLLSTITDWRIVKNSTDFYIRKTQVLPNDWKTNRDKVLEIVHKYEEEAKKIDRSLFVGNVSCYIAQGLFYSYMCLDANICCFYEKNFSELFENLSGMTLEEGHKKYEEIKAEEKRKYEELNAKWEKEYEERKKKEAEEQKKKEEMINKFISENPAPDGYSKYENYQPQAGDNLCRLYYHRFEKKYLWVEMTCKKYFGKIKEKPIDKDFDSYWCKPIITSWAYVKKD</sequence>
<name>A0A096AZD7_9BACT</name>